<proteinExistence type="predicted"/>
<dbReference type="OrthoDB" id="3257613at2759"/>
<organism evidence="3">
    <name type="scientific">Laccaria bicolor (strain S238N-H82 / ATCC MYA-4686)</name>
    <name type="common">Bicoloured deceiver</name>
    <name type="synonym">Laccaria laccata var. bicolor</name>
    <dbReference type="NCBI Taxonomy" id="486041"/>
    <lineage>
        <taxon>Eukaryota</taxon>
        <taxon>Fungi</taxon>
        <taxon>Dikarya</taxon>
        <taxon>Basidiomycota</taxon>
        <taxon>Agaricomycotina</taxon>
        <taxon>Agaricomycetes</taxon>
        <taxon>Agaricomycetidae</taxon>
        <taxon>Agaricales</taxon>
        <taxon>Agaricineae</taxon>
        <taxon>Hydnangiaceae</taxon>
        <taxon>Laccaria</taxon>
    </lineage>
</organism>
<evidence type="ECO:0000313" key="2">
    <source>
        <dbReference type="EMBL" id="EDR05138.1"/>
    </source>
</evidence>
<dbReference type="HOGENOM" id="CLU_003703_1_0_1"/>
<name>B0DJL2_LACBS</name>
<accession>B0DJL2</accession>
<dbReference type="InParanoid" id="B0DJL2"/>
<evidence type="ECO:0000313" key="3">
    <source>
        <dbReference type="Proteomes" id="UP000001194"/>
    </source>
</evidence>
<protein>
    <submittedName>
        <fullName evidence="2">Predicted protein</fullName>
    </submittedName>
</protein>
<gene>
    <name evidence="2" type="ORF">LACBIDRAFT_303499</name>
</gene>
<dbReference type="Pfam" id="PF18803">
    <property type="entry name" value="CxC2"/>
    <property type="match status" value="1"/>
</dbReference>
<sequence length="224" mass="25322">MLRSEGHGDLRGGMCMLCRGPCGVFRCDDCLGGRLECSGCCLARHKDLPLHIIQKWNNVYFQKISLKLLQCDWFPATVYQPQTCPTFQLLDLFHIVTLTGKLSTHEVYKSLEHLTDNLDINVPKTRYRALMRMIRMWHHLKLMKHAGRGNFANGLINTQSGHLAVACPACPMPDVNIPEGWKDAPQELKSVSPCLFKMSFSANIRSGPYHFYHKTLATASTTIC</sequence>
<dbReference type="AlphaFoldDB" id="B0DJL2"/>
<feature type="domain" description="CxC2-like cysteine cluster KDZ transposase-associated" evidence="1">
    <location>
        <begin position="66"/>
        <end position="118"/>
    </location>
</feature>
<dbReference type="KEGG" id="lbc:LACBIDRAFT_303499"/>
<reference evidence="2 3" key="1">
    <citation type="journal article" date="2008" name="Nature">
        <title>The genome of Laccaria bicolor provides insights into mycorrhizal symbiosis.</title>
        <authorList>
            <person name="Martin F."/>
            <person name="Aerts A."/>
            <person name="Ahren D."/>
            <person name="Brun A."/>
            <person name="Danchin E.G.J."/>
            <person name="Duchaussoy F."/>
            <person name="Gibon J."/>
            <person name="Kohler A."/>
            <person name="Lindquist E."/>
            <person name="Pereda V."/>
            <person name="Salamov A."/>
            <person name="Shapiro H.J."/>
            <person name="Wuyts J."/>
            <person name="Blaudez D."/>
            <person name="Buee M."/>
            <person name="Brokstein P."/>
            <person name="Canbaeck B."/>
            <person name="Cohen D."/>
            <person name="Courty P.E."/>
            <person name="Coutinho P.M."/>
            <person name="Delaruelle C."/>
            <person name="Detter J.C."/>
            <person name="Deveau A."/>
            <person name="DiFazio S."/>
            <person name="Duplessis S."/>
            <person name="Fraissinet-Tachet L."/>
            <person name="Lucic E."/>
            <person name="Frey-Klett P."/>
            <person name="Fourrey C."/>
            <person name="Feussner I."/>
            <person name="Gay G."/>
            <person name="Grimwood J."/>
            <person name="Hoegger P.J."/>
            <person name="Jain P."/>
            <person name="Kilaru S."/>
            <person name="Labbe J."/>
            <person name="Lin Y.C."/>
            <person name="Legue V."/>
            <person name="Le Tacon F."/>
            <person name="Marmeisse R."/>
            <person name="Melayah D."/>
            <person name="Montanini B."/>
            <person name="Muratet M."/>
            <person name="Nehls U."/>
            <person name="Niculita-Hirzel H."/>
            <person name="Oudot-Le Secq M.P."/>
            <person name="Peter M."/>
            <person name="Quesneville H."/>
            <person name="Rajashekar B."/>
            <person name="Reich M."/>
            <person name="Rouhier N."/>
            <person name="Schmutz J."/>
            <person name="Yin T."/>
            <person name="Chalot M."/>
            <person name="Henrissat B."/>
            <person name="Kuees U."/>
            <person name="Lucas S."/>
            <person name="Van de Peer Y."/>
            <person name="Podila G.K."/>
            <person name="Polle A."/>
            <person name="Pukkila P.J."/>
            <person name="Richardson P.M."/>
            <person name="Rouze P."/>
            <person name="Sanders I.R."/>
            <person name="Stajich J.E."/>
            <person name="Tunlid A."/>
            <person name="Tuskan G."/>
            <person name="Grigoriev I.V."/>
        </authorList>
    </citation>
    <scope>NUCLEOTIDE SEQUENCE [LARGE SCALE GENOMIC DNA]</scope>
    <source>
        <strain evidence="3">S238N-H82 / ATCC MYA-4686</strain>
    </source>
</reference>
<dbReference type="EMBL" id="DS547114">
    <property type="protein sequence ID" value="EDR05138.1"/>
    <property type="molecule type" value="Genomic_DNA"/>
</dbReference>
<dbReference type="InterPro" id="IPR041457">
    <property type="entry name" value="CxC2_KDZ-assoc"/>
</dbReference>
<keyword evidence="3" id="KW-1185">Reference proteome</keyword>
<dbReference type="GeneID" id="6079781"/>
<evidence type="ECO:0000259" key="1">
    <source>
        <dbReference type="Pfam" id="PF18803"/>
    </source>
</evidence>
<dbReference type="RefSeq" id="XP_001884103.1">
    <property type="nucleotide sequence ID" value="XM_001884068.1"/>
</dbReference>
<dbReference type="Proteomes" id="UP000001194">
    <property type="component" value="Unassembled WGS sequence"/>
</dbReference>